<dbReference type="SUPFAM" id="SSF52047">
    <property type="entry name" value="RNI-like"/>
    <property type="match status" value="1"/>
</dbReference>
<keyword evidence="2" id="KW-1185">Reference proteome</keyword>
<sequence length="457" mass="51980">MSSHSAVLRCPVEVWGQILVAVTYACRTGPKRGPLTCTTGRDGRRNDFYGYSEAYQPHTDAWSAWFEDVRFKLDPSSLGIANSLDWSHRLVCRSWNRLLLPMLFETIRIHRDYTDLVDIFDIFGTRLGTHAYGYLVRRLLVNIRYLEDWNIKEPDEETAARLMDNLFNLCPQLQEIRYINDVVLPSTDWATRPYSGLKRLAMGQCTSINPMTMLDLCASLPCLELLDLSWYESTTALSPERTSDAFRWRLASLTHLALYAMSMDSPWIQCLTACDFPRLKHLYLACSPMDILLDAEPLFEVHGEKLKSIVFAHQSVPMDDETELTFLRLCPNLEEYTTCLPFYPSNTVFPTLRKLKVLAASGFENEVSAEDMALIAIGNGELTTAQPEFFAKLNPFNTPSLAIIKGLDLGEDNARESVSLRTVSAVFEICRARGIRLLDGLEHDITNLQNANRHHAY</sequence>
<evidence type="ECO:0008006" key="3">
    <source>
        <dbReference type="Google" id="ProtNLM"/>
    </source>
</evidence>
<dbReference type="Gene3D" id="3.80.10.10">
    <property type="entry name" value="Ribonuclease Inhibitor"/>
    <property type="match status" value="1"/>
</dbReference>
<evidence type="ECO:0000313" key="2">
    <source>
        <dbReference type="Proteomes" id="UP000076738"/>
    </source>
</evidence>
<proteinExistence type="predicted"/>
<dbReference type="EMBL" id="KV417359">
    <property type="protein sequence ID" value="KZO89911.1"/>
    <property type="molecule type" value="Genomic_DNA"/>
</dbReference>
<reference evidence="1 2" key="1">
    <citation type="journal article" date="2016" name="Mol. Biol. Evol.">
        <title>Comparative Genomics of Early-Diverging Mushroom-Forming Fungi Provides Insights into the Origins of Lignocellulose Decay Capabilities.</title>
        <authorList>
            <person name="Nagy L.G."/>
            <person name="Riley R."/>
            <person name="Tritt A."/>
            <person name="Adam C."/>
            <person name="Daum C."/>
            <person name="Floudas D."/>
            <person name="Sun H."/>
            <person name="Yadav J.S."/>
            <person name="Pangilinan J."/>
            <person name="Larsson K.H."/>
            <person name="Matsuura K."/>
            <person name="Barry K."/>
            <person name="Labutti K."/>
            <person name="Kuo R."/>
            <person name="Ohm R.A."/>
            <person name="Bhattacharya S.S."/>
            <person name="Shirouzu T."/>
            <person name="Yoshinaga Y."/>
            <person name="Martin F.M."/>
            <person name="Grigoriev I.V."/>
            <person name="Hibbett D.S."/>
        </authorList>
    </citation>
    <scope>NUCLEOTIDE SEQUENCE [LARGE SCALE GENOMIC DNA]</scope>
    <source>
        <strain evidence="1 2">TUFC12733</strain>
    </source>
</reference>
<gene>
    <name evidence="1" type="ORF">CALVIDRAFT_603315</name>
</gene>
<dbReference type="Proteomes" id="UP000076738">
    <property type="component" value="Unassembled WGS sequence"/>
</dbReference>
<accession>A0A167FW92</accession>
<dbReference type="InterPro" id="IPR032675">
    <property type="entry name" value="LRR_dom_sf"/>
</dbReference>
<name>A0A167FW92_CALVF</name>
<organism evidence="1 2">
    <name type="scientific">Calocera viscosa (strain TUFC12733)</name>
    <dbReference type="NCBI Taxonomy" id="1330018"/>
    <lineage>
        <taxon>Eukaryota</taxon>
        <taxon>Fungi</taxon>
        <taxon>Dikarya</taxon>
        <taxon>Basidiomycota</taxon>
        <taxon>Agaricomycotina</taxon>
        <taxon>Dacrymycetes</taxon>
        <taxon>Dacrymycetales</taxon>
        <taxon>Dacrymycetaceae</taxon>
        <taxon>Calocera</taxon>
    </lineage>
</organism>
<dbReference type="AlphaFoldDB" id="A0A167FW92"/>
<dbReference type="OrthoDB" id="10427860at2759"/>
<protein>
    <recommendedName>
        <fullName evidence="3">F-box domain-containing protein</fullName>
    </recommendedName>
</protein>
<evidence type="ECO:0000313" key="1">
    <source>
        <dbReference type="EMBL" id="KZO89911.1"/>
    </source>
</evidence>